<dbReference type="EMBL" id="CP048286">
    <property type="protein sequence ID" value="QHW34698.1"/>
    <property type="molecule type" value="Genomic_DNA"/>
</dbReference>
<sequence length="106" mass="12214">MTLSIKQAIETEVLSWPEVSQQPHRFGGTEYLYREQEIGHLHGEQLLDVLFPKTLRDDLVNMGNARPHHIYPDSGWVSYYLRTCEDAAGAIALLRLKYDRMTAKPD</sequence>
<feature type="domain" description="Luciferase" evidence="1">
    <location>
        <begin position="36"/>
        <end position="96"/>
    </location>
</feature>
<accession>A0A6C0P825</accession>
<organism evidence="2 3">
    <name type="scientific">Paenibacillus rhizovicinus</name>
    <dbReference type="NCBI Taxonomy" id="2704463"/>
    <lineage>
        <taxon>Bacteria</taxon>
        <taxon>Bacillati</taxon>
        <taxon>Bacillota</taxon>
        <taxon>Bacilli</taxon>
        <taxon>Bacillales</taxon>
        <taxon>Paenibacillaceae</taxon>
        <taxon>Paenibacillus</taxon>
    </lineage>
</organism>
<dbReference type="Pfam" id="PF17648">
    <property type="entry name" value="Luciferase"/>
    <property type="match status" value="1"/>
</dbReference>
<reference evidence="2 3" key="1">
    <citation type="submission" date="2020-02" db="EMBL/GenBank/DDBJ databases">
        <title>Paenibacillus sp. nov., isolated from rhizosphere soil of tomato.</title>
        <authorList>
            <person name="Weon H.-Y."/>
            <person name="Lee S.A."/>
        </authorList>
    </citation>
    <scope>NUCLEOTIDE SEQUENCE [LARGE SCALE GENOMIC DNA]</scope>
    <source>
        <strain evidence="2 3">14171R-81</strain>
    </source>
</reference>
<evidence type="ECO:0000313" key="2">
    <source>
        <dbReference type="EMBL" id="QHW34698.1"/>
    </source>
</evidence>
<dbReference type="InterPro" id="IPR040841">
    <property type="entry name" value="Luciferase_dom"/>
</dbReference>
<gene>
    <name evidence="2" type="ORF">GZH47_30480</name>
</gene>
<dbReference type="KEGG" id="prz:GZH47_30480"/>
<protein>
    <recommendedName>
        <fullName evidence="1">Luciferase domain-containing protein</fullName>
    </recommendedName>
</protein>
<dbReference type="RefSeq" id="WP_162644850.1">
    <property type="nucleotide sequence ID" value="NZ_CP048286.1"/>
</dbReference>
<evidence type="ECO:0000259" key="1">
    <source>
        <dbReference type="Pfam" id="PF17648"/>
    </source>
</evidence>
<proteinExistence type="predicted"/>
<evidence type="ECO:0000313" key="3">
    <source>
        <dbReference type="Proteomes" id="UP000479114"/>
    </source>
</evidence>
<name>A0A6C0P825_9BACL</name>
<keyword evidence="3" id="KW-1185">Reference proteome</keyword>
<dbReference type="Proteomes" id="UP000479114">
    <property type="component" value="Chromosome"/>
</dbReference>
<dbReference type="AlphaFoldDB" id="A0A6C0P825"/>